<name>G3AXU4_CANTC</name>
<dbReference type="Pfam" id="PF00179">
    <property type="entry name" value="UQ_con"/>
    <property type="match status" value="1"/>
</dbReference>
<comment type="pathway">
    <text evidence="1">Protein modification; protein neddylation.</text>
</comment>
<evidence type="ECO:0000256" key="8">
    <source>
        <dbReference type="ARBA" id="ARBA00044084"/>
    </source>
</evidence>
<evidence type="ECO:0000256" key="5">
    <source>
        <dbReference type="ARBA" id="ARBA00022840"/>
    </source>
</evidence>
<reference evidence="15 16" key="1">
    <citation type="journal article" date="2011" name="Proc. Natl. Acad. Sci. U.S.A.">
        <title>Comparative genomics of xylose-fermenting fungi for enhanced biofuel production.</title>
        <authorList>
            <person name="Wohlbach D.J."/>
            <person name="Kuo A."/>
            <person name="Sato T.K."/>
            <person name="Potts K.M."/>
            <person name="Salamov A.A."/>
            <person name="LaButti K.M."/>
            <person name="Sun H."/>
            <person name="Clum A."/>
            <person name="Pangilinan J.L."/>
            <person name="Lindquist E.A."/>
            <person name="Lucas S."/>
            <person name="Lapidus A."/>
            <person name="Jin M."/>
            <person name="Gunawan C."/>
            <person name="Balan V."/>
            <person name="Dale B.E."/>
            <person name="Jeffries T.W."/>
            <person name="Zinkel R."/>
            <person name="Barry K.W."/>
            <person name="Grigoriev I.V."/>
            <person name="Gasch A.P."/>
        </authorList>
    </citation>
    <scope>NUCLEOTIDE SEQUENCE [LARGE SCALE GENOMIC DNA]</scope>
    <source>
        <strain evidence="16">ATCC 10573 / BCRC 21748 / CBS 615 / JCM 9827 / NBRC 10315 / NRRL Y-1498 / VKM Y-70</strain>
    </source>
</reference>
<protein>
    <recommendedName>
        <fullName evidence="9">NEDD8-conjugating enzyme UBC12</fullName>
        <ecNumber evidence="7">2.3.2.34</ecNumber>
    </recommendedName>
    <alternativeName>
        <fullName evidence="8">NEDD8-conjugating enzyme Ubc12</fullName>
    </alternativeName>
    <alternativeName>
        <fullName evidence="10">RUB1-conjugating enzyme</fullName>
    </alternativeName>
    <alternativeName>
        <fullName evidence="11">Ubiquitin carrier protein 12</fullName>
    </alternativeName>
</protein>
<dbReference type="SMART" id="SM00212">
    <property type="entry name" value="UBCc"/>
    <property type="match status" value="1"/>
</dbReference>
<dbReference type="GO" id="GO:0061654">
    <property type="term" value="F:NEDD8 conjugating enzyme activity"/>
    <property type="evidence" value="ECO:0007669"/>
    <property type="project" value="UniProtKB-EC"/>
</dbReference>
<evidence type="ECO:0000256" key="2">
    <source>
        <dbReference type="ARBA" id="ARBA00022679"/>
    </source>
</evidence>
<dbReference type="STRING" id="590646.G3AXU4"/>
<dbReference type="InterPro" id="IPR016135">
    <property type="entry name" value="UBQ-conjugating_enzyme/RWD"/>
</dbReference>
<sequence length="190" mass="21760">MLRIRQLQKKKQEEAEAAQMAQSHGISPVATNRVNSAHIRLQKDITELDLPRSISVQFPNPADISYFEITIKPESGYYQHGRFRFAVSVNENFPIDPPKIKCLQRIYHPNIDLEGNICLNILREDWSPALNLNSVIIGLNFLFLEPNPTDPLNKTAANVLKKTPEVFRSNVLNSMRGHYVDDGYYDNVLR</sequence>
<dbReference type="Gene3D" id="3.10.110.10">
    <property type="entry name" value="Ubiquitin Conjugating Enzyme"/>
    <property type="match status" value="1"/>
</dbReference>
<keyword evidence="2" id="KW-0808">Transferase</keyword>
<evidence type="ECO:0000256" key="11">
    <source>
        <dbReference type="ARBA" id="ARBA00044315"/>
    </source>
</evidence>
<proteinExistence type="inferred from homology"/>
<evidence type="ECO:0000256" key="1">
    <source>
        <dbReference type="ARBA" id="ARBA00005032"/>
    </source>
</evidence>
<dbReference type="eggNOG" id="KOG0420">
    <property type="taxonomic scope" value="Eukaryota"/>
</dbReference>
<feature type="domain" description="UBC core" evidence="14">
    <location>
        <begin position="36"/>
        <end position="180"/>
    </location>
</feature>
<dbReference type="Proteomes" id="UP000000707">
    <property type="component" value="Unassembled WGS sequence"/>
</dbReference>
<evidence type="ECO:0000313" key="15">
    <source>
        <dbReference type="EMBL" id="EGV65697.1"/>
    </source>
</evidence>
<evidence type="ECO:0000256" key="13">
    <source>
        <dbReference type="RuleBase" id="RU362109"/>
    </source>
</evidence>
<dbReference type="HOGENOM" id="CLU_030988_6_0_1"/>
<comment type="similarity">
    <text evidence="13">Belongs to the ubiquitin-conjugating enzyme family.</text>
</comment>
<evidence type="ECO:0000256" key="7">
    <source>
        <dbReference type="ARBA" id="ARBA00044047"/>
    </source>
</evidence>
<gene>
    <name evidence="15" type="ORF">CANTEDRAFT_112562</name>
</gene>
<dbReference type="EMBL" id="GL996512">
    <property type="protein sequence ID" value="EGV65697.1"/>
    <property type="molecule type" value="Genomic_DNA"/>
</dbReference>
<dbReference type="OrthoDB" id="10249039at2759"/>
<keyword evidence="16" id="KW-1185">Reference proteome</keyword>
<evidence type="ECO:0000313" key="16">
    <source>
        <dbReference type="Proteomes" id="UP000000707"/>
    </source>
</evidence>
<dbReference type="PROSITE" id="PS50127">
    <property type="entry name" value="UBC_2"/>
    <property type="match status" value="1"/>
</dbReference>
<dbReference type="PROSITE" id="PS00183">
    <property type="entry name" value="UBC_1"/>
    <property type="match status" value="1"/>
</dbReference>
<dbReference type="AlphaFoldDB" id="G3AXU4"/>
<evidence type="ECO:0000256" key="3">
    <source>
        <dbReference type="ARBA" id="ARBA00022741"/>
    </source>
</evidence>
<dbReference type="SUPFAM" id="SSF54495">
    <property type="entry name" value="UBC-like"/>
    <property type="match status" value="1"/>
</dbReference>
<organism evidence="16">
    <name type="scientific">Candida tenuis (strain ATCC 10573 / BCRC 21748 / CBS 615 / JCM 9827 / NBRC 10315 / NRRL Y-1498 / VKM Y-70)</name>
    <name type="common">Yeast</name>
    <name type="synonym">Yamadazyma tenuis</name>
    <dbReference type="NCBI Taxonomy" id="590646"/>
    <lineage>
        <taxon>Eukaryota</taxon>
        <taxon>Fungi</taxon>
        <taxon>Dikarya</taxon>
        <taxon>Ascomycota</taxon>
        <taxon>Saccharomycotina</taxon>
        <taxon>Pichiomycetes</taxon>
        <taxon>Debaryomycetaceae</taxon>
        <taxon>Yamadazyma</taxon>
    </lineage>
</organism>
<dbReference type="PANTHER" id="PTHR24068">
    <property type="entry name" value="UBIQUITIN-CONJUGATING ENZYME E2"/>
    <property type="match status" value="1"/>
</dbReference>
<evidence type="ECO:0000256" key="4">
    <source>
        <dbReference type="ARBA" id="ARBA00022786"/>
    </source>
</evidence>
<dbReference type="InterPro" id="IPR023313">
    <property type="entry name" value="UBQ-conjugating_AS"/>
</dbReference>
<feature type="active site" description="Glycyl thioester intermediate" evidence="12">
    <location>
        <position position="118"/>
    </location>
</feature>
<comment type="catalytic activity">
    <reaction evidence="6">
        <text>[E1 NEDD8-activating enzyme]-S-[NEDD8 protein]-yl-L-cysteine + [E2 NEDD8-conjugating enzyme]-L-cysteine = [E1 NEDD8-activating enzyme]-L-cysteine + [E2 NEDD8-conjugating enzyme]-S-[NEDD8-protein]-yl-L-cysteine.</text>
        <dbReference type="EC" id="2.3.2.34"/>
    </reaction>
</comment>
<evidence type="ECO:0000256" key="6">
    <source>
        <dbReference type="ARBA" id="ARBA00043698"/>
    </source>
</evidence>
<evidence type="ECO:0000256" key="10">
    <source>
        <dbReference type="ARBA" id="ARBA00044279"/>
    </source>
</evidence>
<evidence type="ECO:0000256" key="9">
    <source>
        <dbReference type="ARBA" id="ARBA00044092"/>
    </source>
</evidence>
<dbReference type="EC" id="2.3.2.34" evidence="7"/>
<dbReference type="GO" id="GO:0005524">
    <property type="term" value="F:ATP binding"/>
    <property type="evidence" value="ECO:0007669"/>
    <property type="project" value="UniProtKB-UniRule"/>
</dbReference>
<accession>G3AXU4</accession>
<dbReference type="FunFam" id="3.10.110.10:FF:000005">
    <property type="entry name" value="NEDD8-conjugating enzyme Ubc12"/>
    <property type="match status" value="1"/>
</dbReference>
<dbReference type="CDD" id="cd23794">
    <property type="entry name" value="UBCc_UBE2F_UBE2M"/>
    <property type="match status" value="1"/>
</dbReference>
<keyword evidence="3 13" id="KW-0547">Nucleotide-binding</keyword>
<keyword evidence="4 13" id="KW-0833">Ubl conjugation pathway</keyword>
<keyword evidence="5 13" id="KW-0067">ATP-binding</keyword>
<evidence type="ECO:0000259" key="14">
    <source>
        <dbReference type="PROSITE" id="PS50127"/>
    </source>
</evidence>
<dbReference type="InterPro" id="IPR000608">
    <property type="entry name" value="UBC"/>
</dbReference>
<evidence type="ECO:0000256" key="12">
    <source>
        <dbReference type="PROSITE-ProRule" id="PRU10133"/>
    </source>
</evidence>